<dbReference type="EMBL" id="CM039172">
    <property type="protein sequence ID" value="KAH9787914.1"/>
    <property type="molecule type" value="Genomic_DNA"/>
</dbReference>
<proteinExistence type="predicted"/>
<name>A0ACB8MQJ0_CITSI</name>
<organism evidence="1 2">
    <name type="scientific">Citrus sinensis</name>
    <name type="common">Sweet orange</name>
    <name type="synonym">Citrus aurantium var. sinensis</name>
    <dbReference type="NCBI Taxonomy" id="2711"/>
    <lineage>
        <taxon>Eukaryota</taxon>
        <taxon>Viridiplantae</taxon>
        <taxon>Streptophyta</taxon>
        <taxon>Embryophyta</taxon>
        <taxon>Tracheophyta</taxon>
        <taxon>Spermatophyta</taxon>
        <taxon>Magnoliopsida</taxon>
        <taxon>eudicotyledons</taxon>
        <taxon>Gunneridae</taxon>
        <taxon>Pentapetalae</taxon>
        <taxon>rosids</taxon>
        <taxon>malvids</taxon>
        <taxon>Sapindales</taxon>
        <taxon>Rutaceae</taxon>
        <taxon>Aurantioideae</taxon>
        <taxon>Citrus</taxon>
    </lineage>
</organism>
<reference evidence="2" key="1">
    <citation type="journal article" date="2023" name="Hortic. Res.">
        <title>A chromosome-level phased genome enabling allele-level studies in sweet orange: a case study on citrus Huanglongbing tolerance.</title>
        <authorList>
            <person name="Wu B."/>
            <person name="Yu Q."/>
            <person name="Deng Z."/>
            <person name="Duan Y."/>
            <person name="Luo F."/>
            <person name="Gmitter F. Jr."/>
        </authorList>
    </citation>
    <scope>NUCLEOTIDE SEQUENCE [LARGE SCALE GENOMIC DNA]</scope>
    <source>
        <strain evidence="2">cv. Valencia</strain>
    </source>
</reference>
<dbReference type="Proteomes" id="UP000829398">
    <property type="component" value="Chromosome 3"/>
</dbReference>
<comment type="caution">
    <text evidence="1">The sequence shown here is derived from an EMBL/GenBank/DDBJ whole genome shotgun (WGS) entry which is preliminary data.</text>
</comment>
<accession>A0ACB8MQJ0</accession>
<evidence type="ECO:0000313" key="2">
    <source>
        <dbReference type="Proteomes" id="UP000829398"/>
    </source>
</evidence>
<evidence type="ECO:0000313" key="1">
    <source>
        <dbReference type="EMBL" id="KAH9787914.1"/>
    </source>
</evidence>
<keyword evidence="2" id="KW-1185">Reference proteome</keyword>
<gene>
    <name evidence="1" type="ORF">KPL71_010739</name>
</gene>
<protein>
    <submittedName>
        <fullName evidence="1">Kiwellin-1</fullName>
    </submittedName>
</protein>
<sequence length="115" mass="12180">MVNIYSSQKCRPSGNIRGKGAPSGQRNTENDSDCCLKGKLYTTYKCSPPVSSHTKAYLTLNSFEAGRDGGVPSEGDSWHHSDGTSVVDECDSTTGCDKDHSYQPPCANSVGASQG</sequence>